<evidence type="ECO:0000313" key="4">
    <source>
        <dbReference type="EMBL" id="RST88450.1"/>
    </source>
</evidence>
<dbReference type="Gene3D" id="3.90.550.10">
    <property type="entry name" value="Spore Coat Polysaccharide Biosynthesis Protein SpsA, Chain A"/>
    <property type="match status" value="1"/>
</dbReference>
<protein>
    <submittedName>
        <fullName evidence="4">Glycosyltransferase family 2 protein</fullName>
    </submittedName>
</protein>
<name>A0A3R9YD20_9HYPH</name>
<feature type="domain" description="Glycosyltransferase 2-like" evidence="3">
    <location>
        <begin position="3"/>
        <end position="91"/>
    </location>
</feature>
<dbReference type="EMBL" id="RWKW01000001">
    <property type="protein sequence ID" value="RST88450.1"/>
    <property type="molecule type" value="Genomic_DNA"/>
</dbReference>
<dbReference type="GO" id="GO:0016740">
    <property type="term" value="F:transferase activity"/>
    <property type="evidence" value="ECO:0007669"/>
    <property type="project" value="UniProtKB-KW"/>
</dbReference>
<gene>
    <name evidence="4" type="ORF">EJC49_00110</name>
</gene>
<dbReference type="InterPro" id="IPR029044">
    <property type="entry name" value="Nucleotide-diphossugar_trans"/>
</dbReference>
<dbReference type="CDD" id="cd02511">
    <property type="entry name" value="Beta4Glucosyltransferase"/>
    <property type="match status" value="1"/>
</dbReference>
<evidence type="ECO:0000256" key="2">
    <source>
        <dbReference type="SAM" id="MobiDB-lite"/>
    </source>
</evidence>
<comment type="caution">
    <text evidence="4">The sequence shown here is derived from an EMBL/GenBank/DDBJ whole genome shotgun (WGS) entry which is preliminary data.</text>
</comment>
<comment type="similarity">
    <text evidence="1">Belongs to the glycosyltransferase 2 family. WaaE/KdtX subfamily.</text>
</comment>
<dbReference type="Pfam" id="PF00535">
    <property type="entry name" value="Glycos_transf_2"/>
    <property type="match status" value="1"/>
</dbReference>
<dbReference type="PANTHER" id="PTHR43630:SF2">
    <property type="entry name" value="GLYCOSYLTRANSFERASE"/>
    <property type="match status" value="1"/>
</dbReference>
<dbReference type="Proteomes" id="UP000278398">
    <property type="component" value="Unassembled WGS sequence"/>
</dbReference>
<evidence type="ECO:0000259" key="3">
    <source>
        <dbReference type="Pfam" id="PF00535"/>
    </source>
</evidence>
<sequence>MLSAYVLTRNSERLLEKVLRPLLAVADEVLVLDSGSTDRTLDIARGLGCRIEQSTFEGYGAQRQKAQWLCSHDHVLFVDSDEIMSEALVEAVRSLKASGFPEDAYAFRREWIVLGRPVRAFYPVKSPDFPIRLLNRTRSSFASARVIHERPSGQRSVAVLDGPLFHDTFHSPEEFSRKLDSYSRFGGQDLLERGRSAKPAPVAAVGALIAFVRWYVATGSWRDGKVGLMAGVFACRYTYRKHVHARRLARGTDQSGPVEPTPEPVVPRRPAGLDSRTG</sequence>
<dbReference type="OrthoDB" id="9815923at2"/>
<dbReference type="RefSeq" id="WP_126697415.1">
    <property type="nucleotide sequence ID" value="NZ_RWKW01000001.1"/>
</dbReference>
<keyword evidence="4" id="KW-0808">Transferase</keyword>
<dbReference type="AlphaFoldDB" id="A0A3R9YD20"/>
<evidence type="ECO:0000256" key="1">
    <source>
        <dbReference type="ARBA" id="ARBA00038494"/>
    </source>
</evidence>
<feature type="region of interest" description="Disordered" evidence="2">
    <location>
        <begin position="248"/>
        <end position="278"/>
    </location>
</feature>
<evidence type="ECO:0000313" key="5">
    <source>
        <dbReference type="Proteomes" id="UP000278398"/>
    </source>
</evidence>
<dbReference type="PANTHER" id="PTHR43630">
    <property type="entry name" value="POLY-BETA-1,6-N-ACETYL-D-GLUCOSAMINE SYNTHASE"/>
    <property type="match status" value="1"/>
</dbReference>
<proteinExistence type="inferred from homology"/>
<keyword evidence="5" id="KW-1185">Reference proteome</keyword>
<accession>A0A3R9YD20</accession>
<organism evidence="4 5">
    <name type="scientific">Aquibium carbonis</name>
    <dbReference type="NCBI Taxonomy" id="2495581"/>
    <lineage>
        <taxon>Bacteria</taxon>
        <taxon>Pseudomonadati</taxon>
        <taxon>Pseudomonadota</taxon>
        <taxon>Alphaproteobacteria</taxon>
        <taxon>Hyphomicrobiales</taxon>
        <taxon>Phyllobacteriaceae</taxon>
        <taxon>Aquibium</taxon>
    </lineage>
</organism>
<dbReference type="SUPFAM" id="SSF53448">
    <property type="entry name" value="Nucleotide-diphospho-sugar transferases"/>
    <property type="match status" value="1"/>
</dbReference>
<reference evidence="4 5" key="1">
    <citation type="submission" date="2018-12" db="EMBL/GenBank/DDBJ databases">
        <title>Mesorhizobium carbonis sp. nov., isolated from coal mine water.</title>
        <authorList>
            <person name="Xin W."/>
            <person name="Xu Z."/>
            <person name="Xiang F."/>
            <person name="Zhang J."/>
            <person name="Xi L."/>
            <person name="Liu J."/>
        </authorList>
    </citation>
    <scope>NUCLEOTIDE SEQUENCE [LARGE SCALE GENOMIC DNA]</scope>
    <source>
        <strain evidence="4 5">B2.3</strain>
    </source>
</reference>
<dbReference type="InterPro" id="IPR001173">
    <property type="entry name" value="Glyco_trans_2-like"/>
</dbReference>